<sequence length="216" mass="24446">MSNSSYQTFDPTEKLFEIVELNRKSEHAVSPLFLNRWSPRSYTEQKVTKADLNRILEAARWAPSASNLQPWRFYIAASEEQLLTFQQFIKPNNRLWTDHAPVLVLLTSAKLNAVGEPSLAHAFDTGAAWAQLALQATLLGLVTHAVGGFDRDKARELLQVPDDFEIHAIITIGYQGNKEDLAEALQEREKPNNRRPLSESIVEWKIDHNIGKEATI</sequence>
<dbReference type="Proteomes" id="UP000426246">
    <property type="component" value="Chromosome"/>
</dbReference>
<dbReference type="Gene3D" id="3.40.109.10">
    <property type="entry name" value="NADH Oxidase"/>
    <property type="match status" value="1"/>
</dbReference>
<accession>A0A6B8RLF7</accession>
<evidence type="ECO:0000256" key="1">
    <source>
        <dbReference type="ARBA" id="ARBA00007118"/>
    </source>
</evidence>
<dbReference type="CDD" id="cd02138">
    <property type="entry name" value="TdsD-like"/>
    <property type="match status" value="1"/>
</dbReference>
<evidence type="ECO:0000313" key="4">
    <source>
        <dbReference type="EMBL" id="QGQ96355.1"/>
    </source>
</evidence>
<dbReference type="KEGG" id="ppsc:EHS13_16430"/>
<keyword evidence="5" id="KW-1185">Reference proteome</keyword>
<dbReference type="SUPFAM" id="SSF55469">
    <property type="entry name" value="FMN-dependent nitroreductase-like"/>
    <property type="match status" value="1"/>
</dbReference>
<keyword evidence="2" id="KW-0560">Oxidoreductase</keyword>
<protein>
    <submittedName>
        <fullName evidence="4">Nitroreductase</fullName>
    </submittedName>
</protein>
<dbReference type="EMBL" id="CP034235">
    <property type="protein sequence ID" value="QGQ96355.1"/>
    <property type="molecule type" value="Genomic_DNA"/>
</dbReference>
<dbReference type="PANTHER" id="PTHR43673">
    <property type="entry name" value="NAD(P)H NITROREDUCTASE YDGI-RELATED"/>
    <property type="match status" value="1"/>
</dbReference>
<evidence type="ECO:0000313" key="5">
    <source>
        <dbReference type="Proteomes" id="UP000426246"/>
    </source>
</evidence>
<dbReference type="Pfam" id="PF00881">
    <property type="entry name" value="Nitroreductase"/>
    <property type="match status" value="1"/>
</dbReference>
<dbReference type="GO" id="GO:0016491">
    <property type="term" value="F:oxidoreductase activity"/>
    <property type="evidence" value="ECO:0007669"/>
    <property type="project" value="UniProtKB-KW"/>
</dbReference>
<dbReference type="InterPro" id="IPR029479">
    <property type="entry name" value="Nitroreductase"/>
</dbReference>
<dbReference type="AlphaFoldDB" id="A0A6B8RLF7"/>
<dbReference type="RefSeq" id="WP_155701391.1">
    <property type="nucleotide sequence ID" value="NZ_CP034235.1"/>
</dbReference>
<name>A0A6B8RLF7_9BACL</name>
<reference evidence="5" key="1">
    <citation type="submission" date="2018-11" db="EMBL/GenBank/DDBJ databases">
        <title>Complete genome sequence of Paenibacillus sp. ML311-T8.</title>
        <authorList>
            <person name="Nam Y.-D."/>
            <person name="Kang J."/>
            <person name="Chung W.-H."/>
            <person name="Park Y.S."/>
        </authorList>
    </citation>
    <scope>NUCLEOTIDE SEQUENCE [LARGE SCALE GENOMIC DNA]</scope>
    <source>
        <strain evidence="5">ML311-T8</strain>
    </source>
</reference>
<feature type="domain" description="Nitroreductase" evidence="3">
    <location>
        <begin position="35"/>
        <end position="174"/>
    </location>
</feature>
<evidence type="ECO:0000259" key="3">
    <source>
        <dbReference type="Pfam" id="PF00881"/>
    </source>
</evidence>
<comment type="similarity">
    <text evidence="1">Belongs to the nitroreductase family.</text>
</comment>
<evidence type="ECO:0000256" key="2">
    <source>
        <dbReference type="ARBA" id="ARBA00023002"/>
    </source>
</evidence>
<proteinExistence type="inferred from homology"/>
<gene>
    <name evidence="4" type="ORF">EHS13_16430</name>
</gene>
<dbReference type="InterPro" id="IPR000415">
    <property type="entry name" value="Nitroreductase-like"/>
</dbReference>
<dbReference type="OrthoDB" id="9782629at2"/>
<organism evidence="4 5">
    <name type="scientific">Paenibacillus psychroresistens</name>
    <dbReference type="NCBI Taxonomy" id="1778678"/>
    <lineage>
        <taxon>Bacteria</taxon>
        <taxon>Bacillati</taxon>
        <taxon>Bacillota</taxon>
        <taxon>Bacilli</taxon>
        <taxon>Bacillales</taxon>
        <taxon>Paenibacillaceae</taxon>
        <taxon>Paenibacillus</taxon>
    </lineage>
</organism>
<dbReference type="PANTHER" id="PTHR43673:SF10">
    <property type="entry name" value="NADH DEHYDROGENASE_NAD(P)H NITROREDUCTASE XCC3605-RELATED"/>
    <property type="match status" value="1"/>
</dbReference>